<feature type="compositionally biased region" description="Polar residues" evidence="1">
    <location>
        <begin position="121"/>
        <end position="139"/>
    </location>
</feature>
<evidence type="ECO:0000256" key="1">
    <source>
        <dbReference type="SAM" id="MobiDB-lite"/>
    </source>
</evidence>
<proteinExistence type="predicted"/>
<protein>
    <submittedName>
        <fullName evidence="2">Uncharacterized protein</fullName>
    </submittedName>
</protein>
<dbReference type="EMBL" id="DS268137">
    <property type="protein sequence ID" value="KMU75037.1"/>
    <property type="molecule type" value="Genomic_DNA"/>
</dbReference>
<feature type="compositionally biased region" description="Low complexity" evidence="1">
    <location>
        <begin position="140"/>
        <end position="158"/>
    </location>
</feature>
<organism evidence="2 3">
    <name type="scientific">Coccidioides immitis RMSCC 3703</name>
    <dbReference type="NCBI Taxonomy" id="454286"/>
    <lineage>
        <taxon>Eukaryota</taxon>
        <taxon>Fungi</taxon>
        <taxon>Dikarya</taxon>
        <taxon>Ascomycota</taxon>
        <taxon>Pezizomycotina</taxon>
        <taxon>Eurotiomycetes</taxon>
        <taxon>Eurotiomycetidae</taxon>
        <taxon>Onygenales</taxon>
        <taxon>Onygenaceae</taxon>
        <taxon>Coccidioides</taxon>
    </lineage>
</organism>
<sequence>MARRAGLWQFPPNAIKVNTLRKLNRHSQALRCQDFTSAPLQFRCAKKEDGEDGTILKSRRANKKAAEAREITLTYSSPPSPSYARRPIESSAPILRDPLPRLPASHAPRISEKKSIAPSKFSWNVNPSRSTAPSSRSQKSWSSLNPSPPLLCCSIPRP</sequence>
<dbReference type="AlphaFoldDB" id="A0A0J8TMU4"/>
<reference evidence="3" key="1">
    <citation type="journal article" date="2010" name="Genome Res.">
        <title>Population genomic sequencing of Coccidioides fungi reveals recent hybridization and transposon control.</title>
        <authorList>
            <person name="Neafsey D.E."/>
            <person name="Barker B.M."/>
            <person name="Sharpton T.J."/>
            <person name="Stajich J.E."/>
            <person name="Park D.J."/>
            <person name="Whiston E."/>
            <person name="Hung C.-Y."/>
            <person name="McMahan C."/>
            <person name="White J."/>
            <person name="Sykes S."/>
            <person name="Heiman D."/>
            <person name="Young S."/>
            <person name="Zeng Q."/>
            <person name="Abouelleil A."/>
            <person name="Aftuck L."/>
            <person name="Bessette D."/>
            <person name="Brown A."/>
            <person name="FitzGerald M."/>
            <person name="Lui A."/>
            <person name="Macdonald J.P."/>
            <person name="Priest M."/>
            <person name="Orbach M.J."/>
            <person name="Galgiani J.N."/>
            <person name="Kirkland T.N."/>
            <person name="Cole G.T."/>
            <person name="Birren B.W."/>
            <person name="Henn M.R."/>
            <person name="Taylor J.W."/>
            <person name="Rounsley S.D."/>
        </authorList>
    </citation>
    <scope>NUCLEOTIDE SEQUENCE [LARGE SCALE GENOMIC DNA]</scope>
    <source>
        <strain evidence="3">RMSCC 3703</strain>
    </source>
</reference>
<name>A0A0J8TMU4_COCIT</name>
<feature type="region of interest" description="Disordered" evidence="1">
    <location>
        <begin position="49"/>
        <end position="158"/>
    </location>
</feature>
<evidence type="ECO:0000313" key="3">
    <source>
        <dbReference type="Proteomes" id="UP000054559"/>
    </source>
</evidence>
<accession>A0A0J8TMU4</accession>
<gene>
    <name evidence="2" type="ORF">CISG_04324</name>
</gene>
<evidence type="ECO:0000313" key="2">
    <source>
        <dbReference type="EMBL" id="KMU75037.1"/>
    </source>
</evidence>
<dbReference type="Proteomes" id="UP000054559">
    <property type="component" value="Unassembled WGS sequence"/>
</dbReference>